<evidence type="ECO:0000259" key="1">
    <source>
        <dbReference type="Pfam" id="PF24041"/>
    </source>
</evidence>
<accession>A0A1N7E692</accession>
<dbReference type="Pfam" id="PF24041">
    <property type="entry name" value="DUF7350"/>
    <property type="match status" value="1"/>
</dbReference>
<gene>
    <name evidence="2" type="ORF">SAMN05421858_4058</name>
</gene>
<keyword evidence="3" id="KW-1185">Reference proteome</keyword>
<reference evidence="3" key="1">
    <citation type="submission" date="2017-01" db="EMBL/GenBank/DDBJ databases">
        <authorList>
            <person name="Varghese N."/>
            <person name="Submissions S."/>
        </authorList>
    </citation>
    <scope>NUCLEOTIDE SEQUENCE [LARGE SCALE GENOMIC DNA]</scope>
    <source>
        <strain evidence="3">CGMCC 1.7737</strain>
    </source>
</reference>
<evidence type="ECO:0000313" key="2">
    <source>
        <dbReference type="EMBL" id="SIR83591.1"/>
    </source>
</evidence>
<feature type="domain" description="DUF7350" evidence="1">
    <location>
        <begin position="231"/>
        <end position="350"/>
    </location>
</feature>
<proteinExistence type="predicted"/>
<organism evidence="2 3">
    <name type="scientific">Haladaptatus litoreus</name>
    <dbReference type="NCBI Taxonomy" id="553468"/>
    <lineage>
        <taxon>Archaea</taxon>
        <taxon>Methanobacteriati</taxon>
        <taxon>Methanobacteriota</taxon>
        <taxon>Stenosarchaea group</taxon>
        <taxon>Halobacteria</taxon>
        <taxon>Halobacteriales</taxon>
        <taxon>Haladaptataceae</taxon>
        <taxon>Haladaptatus</taxon>
    </lineage>
</organism>
<dbReference type="EMBL" id="FTNO01000005">
    <property type="protein sequence ID" value="SIR83591.1"/>
    <property type="molecule type" value="Genomic_DNA"/>
</dbReference>
<dbReference type="RefSeq" id="WP_076431997.1">
    <property type="nucleotide sequence ID" value="NZ_FTNO01000005.1"/>
</dbReference>
<dbReference type="InterPro" id="IPR038482">
    <property type="entry name" value="Tp34-type_sf"/>
</dbReference>
<dbReference type="Gene3D" id="2.60.40.2480">
    <property type="entry name" value="Periplasmic metal-binding protein Tp34-type"/>
    <property type="match status" value="1"/>
</dbReference>
<dbReference type="PROSITE" id="PS51257">
    <property type="entry name" value="PROKAR_LIPOPROTEIN"/>
    <property type="match status" value="1"/>
</dbReference>
<evidence type="ECO:0000313" key="3">
    <source>
        <dbReference type="Proteomes" id="UP000186914"/>
    </source>
</evidence>
<dbReference type="AlphaFoldDB" id="A0A1N7E692"/>
<name>A0A1N7E692_9EURY</name>
<dbReference type="Proteomes" id="UP000186914">
    <property type="component" value="Unassembled WGS sequence"/>
</dbReference>
<protein>
    <recommendedName>
        <fullName evidence="1">DUF7350 domain-containing protein</fullName>
    </recommendedName>
</protein>
<dbReference type="OrthoDB" id="156174at2157"/>
<sequence length="353" mass="38875">MNRRRFLQTAGLTGATALAGCAGLFETDTTPTEPPLVEDRPDAVYYPTHSEGMEMAGMAKQGRWRLGLMYSFPHRFWLMGGGTSQQQEKVTIEDGDDVHLMATVWDAETMTVLPAGDVRVELSKDDWSDTRTMWPMLSQNMGFHFGDNMGLDGDGTYTADVQVSGLSIRRTGALAGQFGSAATLSTEFEITQEKLDNLSFEEYDQKKGSQGALPMMEMDMMPMSQVPPKNDLPGQFIGEQRSGDAKFLAIAVNDTEMAEDTYLAVSPRTPYRSYPIPMMSLSATVHRGSESVFDGTLKPTLDPEMGYHYGANVSGIESGDELVVSVDSVPQVSRHEGYETAFLQMPEMTFSVR</sequence>
<dbReference type="InterPro" id="IPR055774">
    <property type="entry name" value="DUF7350"/>
</dbReference>